<dbReference type="InterPro" id="IPR000719">
    <property type="entry name" value="Prot_kinase_dom"/>
</dbReference>
<keyword evidence="5" id="KW-0418">Kinase</keyword>
<evidence type="ECO:0000256" key="8">
    <source>
        <dbReference type="ARBA" id="ARBA00048679"/>
    </source>
</evidence>
<feature type="compositionally biased region" description="Polar residues" evidence="10">
    <location>
        <begin position="214"/>
        <end position="241"/>
    </location>
</feature>
<dbReference type="PANTHER" id="PTHR43895">
    <property type="entry name" value="CALCIUM/CALMODULIN-DEPENDENT PROTEIN KINASE KINASE-RELATED"/>
    <property type="match status" value="1"/>
</dbReference>
<dbReference type="Pfam" id="PF00069">
    <property type="entry name" value="Pkinase"/>
    <property type="match status" value="1"/>
</dbReference>
<dbReference type="EMBL" id="CP063412">
    <property type="protein sequence ID" value="QSZ37383.1"/>
    <property type="molecule type" value="Genomic_DNA"/>
</dbReference>
<feature type="domain" description="Protein kinase" evidence="11">
    <location>
        <begin position="344"/>
        <end position="644"/>
    </location>
</feature>
<organism evidence="12 13">
    <name type="scientific">Monilinia vaccinii-corymbosi</name>
    <dbReference type="NCBI Taxonomy" id="61207"/>
    <lineage>
        <taxon>Eukaryota</taxon>
        <taxon>Fungi</taxon>
        <taxon>Dikarya</taxon>
        <taxon>Ascomycota</taxon>
        <taxon>Pezizomycotina</taxon>
        <taxon>Leotiomycetes</taxon>
        <taxon>Helotiales</taxon>
        <taxon>Sclerotiniaceae</taxon>
        <taxon>Monilinia</taxon>
    </lineage>
</organism>
<dbReference type="SUPFAM" id="SSF56112">
    <property type="entry name" value="Protein kinase-like (PK-like)"/>
    <property type="match status" value="1"/>
</dbReference>
<dbReference type="PROSITE" id="PS00107">
    <property type="entry name" value="PROTEIN_KINASE_ATP"/>
    <property type="match status" value="1"/>
</dbReference>
<dbReference type="GO" id="GO:0007165">
    <property type="term" value="P:signal transduction"/>
    <property type="evidence" value="ECO:0007669"/>
    <property type="project" value="TreeGrafter"/>
</dbReference>
<feature type="compositionally biased region" description="Basic and acidic residues" evidence="10">
    <location>
        <begin position="29"/>
        <end position="39"/>
    </location>
</feature>
<dbReference type="PANTHER" id="PTHR43895:SF32">
    <property type="entry name" value="SERINE_THREONINE-PROTEIN KINASE CHK1"/>
    <property type="match status" value="1"/>
</dbReference>
<gene>
    <name evidence="12" type="ORF">DSL72_009481</name>
</gene>
<keyword evidence="2" id="KW-0723">Serine/threonine-protein kinase</keyword>
<dbReference type="OrthoDB" id="4062651at2759"/>
<comment type="catalytic activity">
    <reaction evidence="7">
        <text>L-threonyl-[protein] + ATP = O-phospho-L-threonyl-[protein] + ADP + H(+)</text>
        <dbReference type="Rhea" id="RHEA:46608"/>
        <dbReference type="Rhea" id="RHEA-COMP:11060"/>
        <dbReference type="Rhea" id="RHEA-COMP:11605"/>
        <dbReference type="ChEBI" id="CHEBI:15378"/>
        <dbReference type="ChEBI" id="CHEBI:30013"/>
        <dbReference type="ChEBI" id="CHEBI:30616"/>
        <dbReference type="ChEBI" id="CHEBI:61977"/>
        <dbReference type="ChEBI" id="CHEBI:456216"/>
        <dbReference type="EC" id="2.7.11.1"/>
    </reaction>
</comment>
<keyword evidence="6 9" id="KW-0067">ATP-binding</keyword>
<feature type="region of interest" description="Disordered" evidence="10">
    <location>
        <begin position="196"/>
        <end position="241"/>
    </location>
</feature>
<dbReference type="PROSITE" id="PS50011">
    <property type="entry name" value="PROTEIN_KINASE_DOM"/>
    <property type="match status" value="1"/>
</dbReference>
<feature type="compositionally biased region" description="Low complexity" evidence="10">
    <location>
        <begin position="110"/>
        <end position="121"/>
    </location>
</feature>
<dbReference type="GO" id="GO:0005524">
    <property type="term" value="F:ATP binding"/>
    <property type="evidence" value="ECO:0007669"/>
    <property type="project" value="UniProtKB-UniRule"/>
</dbReference>
<evidence type="ECO:0000256" key="6">
    <source>
        <dbReference type="ARBA" id="ARBA00022840"/>
    </source>
</evidence>
<dbReference type="PROSITE" id="PS00108">
    <property type="entry name" value="PROTEIN_KINASE_ST"/>
    <property type="match status" value="1"/>
</dbReference>
<dbReference type="AlphaFoldDB" id="A0A8A3PQV4"/>
<sequence>MAATSTLPPISHPTLSSIQIESTSASAESSRRSSIDSRQVDSIPEEDEYETGSEAVNEPVTPTEFQHLNQHTRLIINGEISHEFSRKLPPAAIQLPPAVDTVAAPPPPSSEQTPSSTPPSSKGKLEVPSTPISVSKRSTSQTKDSSLRGKVSKFFKRSKSQSGNLNITALNDQTNLTSNNGSDPMLGMSIGRASTSTTAFTSRTNTPPSPTIPSEPQSSQENISLSSRPSENFNMSKKQRSSTGLSIGLMNRFQNHGPKIAFVTPATEERIKAPQRSTSVDWDFNNGIASESGVKELSREPWAMPAETGIGLKSRRLSMSLPDDFLVDVVELEEEYHQHAKLIGRGRKQIGKGATAHVKLVVKNGTNDTYAVKEFRGKSSTEREEDYEKKVKSEYSIAKAARHPNIVQTFRLCTHHGRWNHVMEYCEQGDLFSLINQKYLNKEDHLKDRQCLFKQLIQGIHFLHNNGIAHRDIKPENLLITKDSKLKITDFGVSEVFAGLHPGFRAAGGKCGKDMTETRLCAPGICGSPPYIAPEVLEKQGEYDPRPLDVWSAAIVMLCMTANGCLWEQARPKTSPLYDELVRGWDKWNDKHDVCTITDSDYPHVSFFDKHINPPALRRILLTMLNPNPKYRATIGDIAKNRWMKNVECCQIDSYDEPTKVIDASKCGAGNRSLNRVVGHNHLPPKEHHGHKLVRLPGSTDM</sequence>
<dbReference type="Gene3D" id="1.10.510.10">
    <property type="entry name" value="Transferase(Phosphotransferase) domain 1"/>
    <property type="match status" value="1"/>
</dbReference>
<reference evidence="12" key="1">
    <citation type="submission" date="2020-10" db="EMBL/GenBank/DDBJ databases">
        <title>Genome Sequence of Monilinia vaccinii-corymbosi Sheds Light on Mummy Berry Disease Infection of Blueberry and Mating Type.</title>
        <authorList>
            <person name="Yow A.G."/>
            <person name="Zhang Y."/>
            <person name="Bansal K."/>
            <person name="Eacker S.M."/>
            <person name="Sullivan S."/>
            <person name="Liachko I."/>
            <person name="Cubeta M.A."/>
            <person name="Rollins J.A."/>
            <person name="Ashrafi H."/>
        </authorList>
    </citation>
    <scope>NUCLEOTIDE SEQUENCE</scope>
    <source>
        <strain evidence="12">RL-1</strain>
    </source>
</reference>
<feature type="region of interest" description="Disordered" evidence="10">
    <location>
        <begin position="681"/>
        <end position="702"/>
    </location>
</feature>
<accession>A0A8A3PQV4</accession>
<keyword evidence="4 9" id="KW-0547">Nucleotide-binding</keyword>
<comment type="catalytic activity">
    <reaction evidence="8">
        <text>L-seryl-[protein] + ATP = O-phospho-L-seryl-[protein] + ADP + H(+)</text>
        <dbReference type="Rhea" id="RHEA:17989"/>
        <dbReference type="Rhea" id="RHEA-COMP:9863"/>
        <dbReference type="Rhea" id="RHEA-COMP:11604"/>
        <dbReference type="ChEBI" id="CHEBI:15378"/>
        <dbReference type="ChEBI" id="CHEBI:29999"/>
        <dbReference type="ChEBI" id="CHEBI:30616"/>
        <dbReference type="ChEBI" id="CHEBI:83421"/>
        <dbReference type="ChEBI" id="CHEBI:456216"/>
        <dbReference type="EC" id="2.7.11.1"/>
    </reaction>
</comment>
<evidence type="ECO:0000313" key="12">
    <source>
        <dbReference type="EMBL" id="QSZ37383.1"/>
    </source>
</evidence>
<evidence type="ECO:0000256" key="10">
    <source>
        <dbReference type="SAM" id="MobiDB-lite"/>
    </source>
</evidence>
<keyword evidence="3" id="KW-0808">Transferase</keyword>
<protein>
    <recommendedName>
        <fullName evidence="1">non-specific serine/threonine protein kinase</fullName>
        <ecNumber evidence="1">2.7.11.1</ecNumber>
    </recommendedName>
</protein>
<dbReference type="EC" id="2.7.11.1" evidence="1"/>
<evidence type="ECO:0000256" key="1">
    <source>
        <dbReference type="ARBA" id="ARBA00012513"/>
    </source>
</evidence>
<dbReference type="InterPro" id="IPR017441">
    <property type="entry name" value="Protein_kinase_ATP_BS"/>
</dbReference>
<dbReference type="SMART" id="SM00220">
    <property type="entry name" value="S_TKc"/>
    <property type="match status" value="1"/>
</dbReference>
<dbReference type="Proteomes" id="UP000672032">
    <property type="component" value="Chromosome 8"/>
</dbReference>
<dbReference type="InterPro" id="IPR008271">
    <property type="entry name" value="Ser/Thr_kinase_AS"/>
</dbReference>
<evidence type="ECO:0000256" key="2">
    <source>
        <dbReference type="ARBA" id="ARBA00022527"/>
    </source>
</evidence>
<evidence type="ECO:0000256" key="7">
    <source>
        <dbReference type="ARBA" id="ARBA00047899"/>
    </source>
</evidence>
<feature type="compositionally biased region" description="Low complexity" evidence="10">
    <location>
        <begin position="16"/>
        <end position="28"/>
    </location>
</feature>
<evidence type="ECO:0000256" key="3">
    <source>
        <dbReference type="ARBA" id="ARBA00022679"/>
    </source>
</evidence>
<evidence type="ECO:0000256" key="4">
    <source>
        <dbReference type="ARBA" id="ARBA00022741"/>
    </source>
</evidence>
<feature type="binding site" evidence="9">
    <location>
        <position position="373"/>
    </location>
    <ligand>
        <name>ATP</name>
        <dbReference type="ChEBI" id="CHEBI:30616"/>
    </ligand>
</feature>
<evidence type="ECO:0000256" key="5">
    <source>
        <dbReference type="ARBA" id="ARBA00022777"/>
    </source>
</evidence>
<feature type="region of interest" description="Disordered" evidence="10">
    <location>
        <begin position="1"/>
        <end position="63"/>
    </location>
</feature>
<feature type="compositionally biased region" description="Low complexity" evidence="10">
    <location>
        <begin position="196"/>
        <end position="206"/>
    </location>
</feature>
<evidence type="ECO:0000259" key="11">
    <source>
        <dbReference type="PROSITE" id="PS50011"/>
    </source>
</evidence>
<feature type="region of interest" description="Disordered" evidence="10">
    <location>
        <begin position="98"/>
        <end position="160"/>
    </location>
</feature>
<keyword evidence="13" id="KW-1185">Reference proteome</keyword>
<dbReference type="InterPro" id="IPR011009">
    <property type="entry name" value="Kinase-like_dom_sf"/>
</dbReference>
<evidence type="ECO:0000256" key="9">
    <source>
        <dbReference type="PROSITE-ProRule" id="PRU10141"/>
    </source>
</evidence>
<proteinExistence type="predicted"/>
<dbReference type="GO" id="GO:0004674">
    <property type="term" value="F:protein serine/threonine kinase activity"/>
    <property type="evidence" value="ECO:0007669"/>
    <property type="project" value="UniProtKB-KW"/>
</dbReference>
<name>A0A8A3PQV4_9HELO</name>
<feature type="compositionally biased region" description="Basic residues" evidence="10">
    <location>
        <begin position="150"/>
        <end position="159"/>
    </location>
</feature>
<feature type="compositionally biased region" description="Polar residues" evidence="10">
    <location>
        <begin position="130"/>
        <end position="144"/>
    </location>
</feature>
<evidence type="ECO:0000313" key="13">
    <source>
        <dbReference type="Proteomes" id="UP000672032"/>
    </source>
</evidence>
<dbReference type="FunFam" id="1.10.510.10:FF:001000">
    <property type="entry name" value="Serine/threonine protein kinase"/>
    <property type="match status" value="1"/>
</dbReference>